<evidence type="ECO:0000256" key="2">
    <source>
        <dbReference type="ARBA" id="ARBA00007069"/>
    </source>
</evidence>
<reference evidence="10 11" key="1">
    <citation type="submission" date="2016-10" db="EMBL/GenBank/DDBJ databases">
        <authorList>
            <person name="Varghese N."/>
            <person name="Submissions S."/>
        </authorList>
    </citation>
    <scope>NUCLEOTIDE SEQUENCE [LARGE SCALE GENOMIC DNA]</scope>
    <source>
        <strain evidence="10 11">DSM 1361</strain>
    </source>
</reference>
<dbReference type="EMBL" id="FOXF01000031">
    <property type="protein sequence ID" value="SFP51715.1"/>
    <property type="molecule type" value="Genomic_DNA"/>
</dbReference>
<evidence type="ECO:0000256" key="1">
    <source>
        <dbReference type="ARBA" id="ARBA00004651"/>
    </source>
</evidence>
<feature type="domain" description="ABC transmembrane type-1" evidence="9">
    <location>
        <begin position="88"/>
        <end position="282"/>
    </location>
</feature>
<sequence>MAEEIKENSTAPAVKAENTPVSRKYSKFTRSNILKFVFLSLGFLFLYLPIVTLIVFSFNESKLVTIWSGFSVKWYFELFSDRQMIDAVLNSLIIAFSSASMSVIIGTLAAIVLVKIGRFKGESMFALFITAPMVLPDVIIGLSMLLLFVAMANILGWPEKGMVTIWISMVTLTSAYVTVVVRSRMRELDNSIEEAALDLGAGPIKTFFTIILPSIMPAIVSGWLLAFTLSMDDLVITQFVAGPNSSTLPVLVFSKVRRGLNPEINALATIIVFIVSICTFVYWLSRVRADRKRKRDQQMALNKKY</sequence>
<dbReference type="CDD" id="cd06261">
    <property type="entry name" value="TM_PBP2"/>
    <property type="match status" value="1"/>
</dbReference>
<protein>
    <submittedName>
        <fullName evidence="10">Putrescine transport system permease protein</fullName>
    </submittedName>
</protein>
<dbReference type="InterPro" id="IPR035906">
    <property type="entry name" value="MetI-like_sf"/>
</dbReference>
<feature type="transmembrane region" description="Helical" evidence="8">
    <location>
        <begin position="125"/>
        <end position="151"/>
    </location>
</feature>
<keyword evidence="3 8" id="KW-0813">Transport</keyword>
<keyword evidence="5 8" id="KW-0812">Transmembrane</keyword>
<dbReference type="AlphaFoldDB" id="A0A662ZJM5"/>
<evidence type="ECO:0000256" key="5">
    <source>
        <dbReference type="ARBA" id="ARBA00022692"/>
    </source>
</evidence>
<dbReference type="Pfam" id="PF00528">
    <property type="entry name" value="BPD_transp_1"/>
    <property type="match status" value="1"/>
</dbReference>
<dbReference type="PANTHER" id="PTHR43848">
    <property type="entry name" value="PUTRESCINE TRANSPORT SYSTEM PERMEASE PROTEIN POTI"/>
    <property type="match status" value="1"/>
</dbReference>
<dbReference type="OrthoDB" id="9782004at2"/>
<feature type="transmembrane region" description="Helical" evidence="8">
    <location>
        <begin position="87"/>
        <end position="113"/>
    </location>
</feature>
<accession>A0A662ZJM5</accession>
<evidence type="ECO:0000256" key="3">
    <source>
        <dbReference type="ARBA" id="ARBA00022448"/>
    </source>
</evidence>
<keyword evidence="6 8" id="KW-1133">Transmembrane helix</keyword>
<feature type="transmembrane region" description="Helical" evidence="8">
    <location>
        <begin position="207"/>
        <end position="229"/>
    </location>
</feature>
<keyword evidence="11" id="KW-1185">Reference proteome</keyword>
<evidence type="ECO:0000313" key="10">
    <source>
        <dbReference type="EMBL" id="SFP51715.1"/>
    </source>
</evidence>
<dbReference type="InterPro" id="IPR051789">
    <property type="entry name" value="Bact_Polyamine_Transport"/>
</dbReference>
<evidence type="ECO:0000256" key="8">
    <source>
        <dbReference type="RuleBase" id="RU363032"/>
    </source>
</evidence>
<dbReference type="SUPFAM" id="SSF161098">
    <property type="entry name" value="MetI-like"/>
    <property type="match status" value="1"/>
</dbReference>
<dbReference type="PROSITE" id="PS50928">
    <property type="entry name" value="ABC_TM1"/>
    <property type="match status" value="1"/>
</dbReference>
<dbReference type="InterPro" id="IPR000515">
    <property type="entry name" value="MetI-like"/>
</dbReference>
<evidence type="ECO:0000256" key="4">
    <source>
        <dbReference type="ARBA" id="ARBA00022475"/>
    </source>
</evidence>
<proteinExistence type="inferred from homology"/>
<evidence type="ECO:0000256" key="7">
    <source>
        <dbReference type="ARBA" id="ARBA00023136"/>
    </source>
</evidence>
<dbReference type="PANTHER" id="PTHR43848:SF2">
    <property type="entry name" value="PUTRESCINE TRANSPORT SYSTEM PERMEASE PROTEIN POTI"/>
    <property type="match status" value="1"/>
</dbReference>
<feature type="transmembrane region" description="Helical" evidence="8">
    <location>
        <begin position="163"/>
        <end position="181"/>
    </location>
</feature>
<evidence type="ECO:0000259" key="9">
    <source>
        <dbReference type="PROSITE" id="PS50928"/>
    </source>
</evidence>
<evidence type="ECO:0000313" key="11">
    <source>
        <dbReference type="Proteomes" id="UP000243745"/>
    </source>
</evidence>
<feature type="transmembrane region" description="Helical" evidence="8">
    <location>
        <begin position="33"/>
        <end position="58"/>
    </location>
</feature>
<name>A0A662ZJM5_9GAMM</name>
<keyword evidence="4" id="KW-1003">Cell membrane</keyword>
<feature type="transmembrane region" description="Helical" evidence="8">
    <location>
        <begin position="264"/>
        <end position="285"/>
    </location>
</feature>
<dbReference type="RefSeq" id="WP_084155378.1">
    <property type="nucleotide sequence ID" value="NZ_FOXF01000031.1"/>
</dbReference>
<comment type="subcellular location">
    <subcellularLocation>
        <location evidence="1 8">Cell membrane</location>
        <topology evidence="1 8">Multi-pass membrane protein</topology>
    </subcellularLocation>
</comment>
<organism evidence="10 11">
    <name type="scientific">Ruminobacter amylophilus</name>
    <dbReference type="NCBI Taxonomy" id="867"/>
    <lineage>
        <taxon>Bacteria</taxon>
        <taxon>Pseudomonadati</taxon>
        <taxon>Pseudomonadota</taxon>
        <taxon>Gammaproteobacteria</taxon>
        <taxon>Aeromonadales</taxon>
        <taxon>Succinivibrionaceae</taxon>
        <taxon>Ruminobacter</taxon>
    </lineage>
</organism>
<dbReference type="GO" id="GO:0005886">
    <property type="term" value="C:plasma membrane"/>
    <property type="evidence" value="ECO:0007669"/>
    <property type="project" value="UniProtKB-SubCell"/>
</dbReference>
<evidence type="ECO:0000256" key="6">
    <source>
        <dbReference type="ARBA" id="ARBA00022989"/>
    </source>
</evidence>
<gene>
    <name evidence="10" type="ORF">SAMN02910344_01600</name>
</gene>
<comment type="similarity">
    <text evidence="2">Belongs to the binding-protein-dependent transport system permease family. CysTW subfamily.</text>
</comment>
<dbReference type="GO" id="GO:0055085">
    <property type="term" value="P:transmembrane transport"/>
    <property type="evidence" value="ECO:0007669"/>
    <property type="project" value="InterPro"/>
</dbReference>
<dbReference type="Gene3D" id="1.10.3720.10">
    <property type="entry name" value="MetI-like"/>
    <property type="match status" value="1"/>
</dbReference>
<dbReference type="Proteomes" id="UP000243745">
    <property type="component" value="Unassembled WGS sequence"/>
</dbReference>
<keyword evidence="7 8" id="KW-0472">Membrane</keyword>